<dbReference type="SUPFAM" id="SSF52096">
    <property type="entry name" value="ClpP/crotonase"/>
    <property type="match status" value="1"/>
</dbReference>
<feature type="domain" description="3-hydroxyacyl-CoA dehydrogenase NAD binding" evidence="9">
    <location>
        <begin position="10"/>
        <end position="193"/>
    </location>
</feature>
<dbReference type="PATRIC" id="fig|1486262.3.peg.3694"/>
<reference evidence="10 11" key="1">
    <citation type="journal article" date="2015" name="Genome Announc.">
        <title>Complete genome sequence of Martelella endophytica YC6887, which has antifungal activity associated with a halophyte.</title>
        <authorList>
            <person name="Khan A."/>
            <person name="Khan H."/>
            <person name="Chung E.J."/>
            <person name="Hossain M.T."/>
            <person name="Chung Y.R."/>
        </authorList>
    </citation>
    <scope>NUCLEOTIDE SEQUENCE [LARGE SCALE GENOMIC DNA]</scope>
    <source>
        <strain evidence="10">YC6887</strain>
    </source>
</reference>
<keyword evidence="6" id="KW-0443">Lipid metabolism</keyword>
<dbReference type="GO" id="GO:0003857">
    <property type="term" value="F:(3S)-3-hydroxyacyl-CoA dehydrogenase (NAD+) activity"/>
    <property type="evidence" value="ECO:0007669"/>
    <property type="project" value="UniProtKB-EC"/>
</dbReference>
<dbReference type="SUPFAM" id="SSF51735">
    <property type="entry name" value="NAD(P)-binding Rossmann-fold domains"/>
    <property type="match status" value="1"/>
</dbReference>
<evidence type="ECO:0000256" key="1">
    <source>
        <dbReference type="ARBA" id="ARBA00005005"/>
    </source>
</evidence>
<dbReference type="InterPro" id="IPR006176">
    <property type="entry name" value="3-OHacyl-CoA_DH_NAD-bd"/>
</dbReference>
<evidence type="ECO:0000256" key="7">
    <source>
        <dbReference type="ARBA" id="ARBA00049556"/>
    </source>
</evidence>
<dbReference type="PANTHER" id="PTHR48075:SF7">
    <property type="entry name" value="3-HYDROXYACYL-COA DEHYDROGENASE-RELATED"/>
    <property type="match status" value="1"/>
</dbReference>
<evidence type="ECO:0000256" key="3">
    <source>
        <dbReference type="ARBA" id="ARBA00022963"/>
    </source>
</evidence>
<comment type="pathway">
    <text evidence="1">Lipid metabolism; fatty acid beta-oxidation.</text>
</comment>
<evidence type="ECO:0000256" key="5">
    <source>
        <dbReference type="ARBA" id="ARBA00023027"/>
    </source>
</evidence>
<dbReference type="Pfam" id="PF00378">
    <property type="entry name" value="ECH_1"/>
    <property type="match status" value="1"/>
</dbReference>
<organism evidence="10 11">
    <name type="scientific">Martelella endophytica</name>
    <dbReference type="NCBI Taxonomy" id="1486262"/>
    <lineage>
        <taxon>Bacteria</taxon>
        <taxon>Pseudomonadati</taxon>
        <taxon>Pseudomonadota</taxon>
        <taxon>Alphaproteobacteria</taxon>
        <taxon>Hyphomicrobiales</taxon>
        <taxon>Aurantimonadaceae</taxon>
        <taxon>Martelella</taxon>
    </lineage>
</organism>
<evidence type="ECO:0000256" key="4">
    <source>
        <dbReference type="ARBA" id="ARBA00023002"/>
    </source>
</evidence>
<dbReference type="STRING" id="1486262.TM49_17860"/>
<dbReference type="Gene3D" id="1.10.1040.50">
    <property type="match status" value="1"/>
</dbReference>
<sequence>MAGTNFEINKVAVIGAGVMGSGIAAQVANAGHKVLLLDIVPDGASNRSVIAETAVAKMKKADPAPFMSKRAPKLVETGNIEDDLEKLADVDWIIEVVVERLDVKQALYRRIDAVRKPGTAVSSNTSTIPLARLVEGMPDNFVRDFMITHFFNPPRYMRLMELVNSAKTDAALVAAVTDFADRKLGKSVVACNDRPGFVANRLGVTWIQLGVLKALEQGLTIEEADAVMGKPFGIPKTGIFGLIDLVGLDLMPHVGASLKGALPEGDMFHETHRDLPLVDRMIAEGYTGRKGKGGFYRLNREGGQKIKEAIDLENGHYRTSEKPDAPALKAARKPRQVMEIDGPLGRYAFNVMANTLSYAASLVGDAADDIAAIDEVMRLGYNWRWGPFELVDQIGGAWLVARMREENMPIPPLLETLGDRSFYRIENGRRQALQPDGSYRDIARPEGVVMLEDIKRVSEPLLKNGSASAWDIGDGVVCFEFTSKANAMDDQIMALLDKTIGLVKKNYKALVIYNEGTHFSVGANLGLALFAANIAAWGEIEKLVSNGQSTYRKMKYAPFPVVAAPSGMAVGGGCEIVLHADAVQAHAETYIGLVECGVGLVPAWGGCKEMLTRWQKNPATPKGPMPATAKVFEMLSTATVAKSADEAKDLLFLRKDDGITMNRYRLLADAKARALAMVDGYHPPEPEEIVLPGPSGKVALEMAAQGFARRGIATPHDMTVASELATVLSGGATDIIDHVDEESILELEQESFMRLVRTTKTLDRFESIIETGKPLRN</sequence>
<keyword evidence="3" id="KW-0442">Lipid degradation</keyword>
<dbReference type="Gene3D" id="3.90.226.10">
    <property type="entry name" value="2-enoyl-CoA Hydratase, Chain A, domain 1"/>
    <property type="match status" value="1"/>
</dbReference>
<dbReference type="InterPro" id="IPR006108">
    <property type="entry name" value="3HC_DH_C"/>
</dbReference>
<evidence type="ECO:0000256" key="2">
    <source>
        <dbReference type="ARBA" id="ARBA00022832"/>
    </source>
</evidence>
<dbReference type="GO" id="GO:0006635">
    <property type="term" value="P:fatty acid beta-oxidation"/>
    <property type="evidence" value="ECO:0007669"/>
    <property type="project" value="UniProtKB-UniPathway"/>
</dbReference>
<dbReference type="HOGENOM" id="CLU_010448_0_0_5"/>
<evidence type="ECO:0000313" key="10">
    <source>
        <dbReference type="EMBL" id="AJY47116.1"/>
    </source>
</evidence>
<dbReference type="EMBL" id="CP010803">
    <property type="protein sequence ID" value="AJY47116.1"/>
    <property type="molecule type" value="Genomic_DNA"/>
</dbReference>
<feature type="domain" description="3-hydroxyacyl-CoA dehydrogenase C-terminal" evidence="8">
    <location>
        <begin position="196"/>
        <end position="297"/>
    </location>
</feature>
<keyword evidence="5" id="KW-0520">NAD</keyword>
<comment type="catalytic activity">
    <reaction evidence="7">
        <text>a (3S)-3-hydroxyacyl-CoA + NAD(+) = a 3-oxoacyl-CoA + NADH + H(+)</text>
        <dbReference type="Rhea" id="RHEA:22432"/>
        <dbReference type="ChEBI" id="CHEBI:15378"/>
        <dbReference type="ChEBI" id="CHEBI:57318"/>
        <dbReference type="ChEBI" id="CHEBI:57540"/>
        <dbReference type="ChEBI" id="CHEBI:57945"/>
        <dbReference type="ChEBI" id="CHEBI:90726"/>
        <dbReference type="EC" id="1.1.1.35"/>
    </reaction>
</comment>
<evidence type="ECO:0000259" key="9">
    <source>
        <dbReference type="Pfam" id="PF02737"/>
    </source>
</evidence>
<dbReference type="AlphaFoldDB" id="A0A0D5LSP5"/>
<dbReference type="InterPro" id="IPR029045">
    <property type="entry name" value="ClpP/crotonase-like_dom_sf"/>
</dbReference>
<evidence type="ECO:0000259" key="8">
    <source>
        <dbReference type="Pfam" id="PF00725"/>
    </source>
</evidence>
<accession>A0A0D5LSP5</accession>
<protein>
    <submittedName>
        <fullName evidence="10">3-hydroxyacyl-CoA dehydrogenase</fullName>
    </submittedName>
</protein>
<keyword evidence="11" id="KW-1185">Reference proteome</keyword>
<dbReference type="Pfam" id="PF02737">
    <property type="entry name" value="3HCDH_N"/>
    <property type="match status" value="1"/>
</dbReference>
<keyword evidence="4" id="KW-0560">Oxidoreductase</keyword>
<dbReference type="KEGG" id="mey:TM49_17860"/>
<dbReference type="PANTHER" id="PTHR48075">
    <property type="entry name" value="3-HYDROXYACYL-COA DEHYDROGENASE FAMILY PROTEIN"/>
    <property type="match status" value="1"/>
</dbReference>
<dbReference type="GO" id="GO:0070403">
    <property type="term" value="F:NAD+ binding"/>
    <property type="evidence" value="ECO:0007669"/>
    <property type="project" value="InterPro"/>
</dbReference>
<name>A0A0D5LSP5_MAREN</name>
<dbReference type="RefSeq" id="WP_045683243.1">
    <property type="nucleotide sequence ID" value="NZ_CP010803.1"/>
</dbReference>
<keyword evidence="2" id="KW-0276">Fatty acid metabolism</keyword>
<dbReference type="OrthoDB" id="5389341at2"/>
<evidence type="ECO:0000256" key="6">
    <source>
        <dbReference type="ARBA" id="ARBA00023098"/>
    </source>
</evidence>
<dbReference type="SUPFAM" id="SSF48179">
    <property type="entry name" value="6-phosphogluconate dehydrogenase C-terminal domain-like"/>
    <property type="match status" value="2"/>
</dbReference>
<gene>
    <name evidence="10" type="ORF">TM49_17860</name>
</gene>
<evidence type="ECO:0000313" key="11">
    <source>
        <dbReference type="Proteomes" id="UP000032611"/>
    </source>
</evidence>
<dbReference type="UniPathway" id="UPA00659"/>
<dbReference type="Proteomes" id="UP000032611">
    <property type="component" value="Chromosome"/>
</dbReference>
<dbReference type="InterPro" id="IPR001753">
    <property type="entry name" value="Enoyl-CoA_hydra/iso"/>
</dbReference>
<dbReference type="Gene3D" id="3.40.50.720">
    <property type="entry name" value="NAD(P)-binding Rossmann-like Domain"/>
    <property type="match status" value="1"/>
</dbReference>
<dbReference type="Pfam" id="PF00725">
    <property type="entry name" value="3HCDH"/>
    <property type="match status" value="2"/>
</dbReference>
<dbReference type="InterPro" id="IPR036291">
    <property type="entry name" value="NAD(P)-bd_dom_sf"/>
</dbReference>
<feature type="domain" description="3-hydroxyacyl-CoA dehydrogenase C-terminal" evidence="8">
    <location>
        <begin position="351"/>
        <end position="403"/>
    </location>
</feature>
<dbReference type="InterPro" id="IPR008927">
    <property type="entry name" value="6-PGluconate_DH-like_C_sf"/>
</dbReference>
<dbReference type="CDD" id="cd06558">
    <property type="entry name" value="crotonase-like"/>
    <property type="match status" value="1"/>
</dbReference>
<proteinExistence type="predicted"/>